<keyword evidence="5" id="KW-0472">Membrane</keyword>
<dbReference type="PANTHER" id="PTHR33491">
    <property type="entry name" value="OSJNBA0016N04.9 PROTEIN"/>
    <property type="match status" value="1"/>
</dbReference>
<gene>
    <name evidence="8" type="ORF">F3Y22_tig00112761pilonHSYRG00006</name>
</gene>
<dbReference type="GO" id="GO:0016020">
    <property type="term" value="C:membrane"/>
    <property type="evidence" value="ECO:0007669"/>
    <property type="project" value="UniProtKB-SubCell"/>
</dbReference>
<dbReference type="AlphaFoldDB" id="A0A6A2WU10"/>
<evidence type="ECO:0000256" key="1">
    <source>
        <dbReference type="ARBA" id="ARBA00004167"/>
    </source>
</evidence>
<keyword evidence="2" id="KW-0812">Transmembrane</keyword>
<feature type="domain" description="Wall-associated receptor kinase galacturonan-binding" evidence="7">
    <location>
        <begin position="34"/>
        <end position="94"/>
    </location>
</feature>
<sequence>MFVSQHPLLRFRTWSIVVLALFLSSAAGDPKPGCQRSCGNFTIDYPFGIGEECFMHGFKITCNASYSPPKPFLHFGASQYEVVDISVAHNQVRVRSPVVSAKGFHRNGSVILSEAIINLTDTPFVFSNALNKLTVKGCNSIGMLSLGDENITTGCLSLCGNNLEGVTDGSCSGLGCCQTSIYEGVKKSV</sequence>
<evidence type="ECO:0000313" key="8">
    <source>
        <dbReference type="EMBL" id="KAE8664518.1"/>
    </source>
</evidence>
<evidence type="ECO:0000256" key="5">
    <source>
        <dbReference type="ARBA" id="ARBA00023136"/>
    </source>
</evidence>
<evidence type="ECO:0000313" key="9">
    <source>
        <dbReference type="Proteomes" id="UP000436088"/>
    </source>
</evidence>
<dbReference type="GO" id="GO:0030247">
    <property type="term" value="F:polysaccharide binding"/>
    <property type="evidence" value="ECO:0007669"/>
    <property type="project" value="InterPro"/>
</dbReference>
<accession>A0A6A2WU10</accession>
<evidence type="ECO:0000256" key="2">
    <source>
        <dbReference type="ARBA" id="ARBA00022692"/>
    </source>
</evidence>
<dbReference type="Proteomes" id="UP000436088">
    <property type="component" value="Unassembled WGS sequence"/>
</dbReference>
<keyword evidence="4" id="KW-1133">Transmembrane helix</keyword>
<protein>
    <recommendedName>
        <fullName evidence="7">Wall-associated receptor kinase galacturonan-binding domain-containing protein</fullName>
    </recommendedName>
</protein>
<dbReference type="EMBL" id="VEPZ02001647">
    <property type="protein sequence ID" value="KAE8664518.1"/>
    <property type="molecule type" value="Genomic_DNA"/>
</dbReference>
<evidence type="ECO:0000256" key="6">
    <source>
        <dbReference type="SAM" id="SignalP"/>
    </source>
</evidence>
<dbReference type="InterPro" id="IPR025287">
    <property type="entry name" value="WAK_GUB"/>
</dbReference>
<feature type="chain" id="PRO_5025481887" description="Wall-associated receptor kinase galacturonan-binding domain-containing protein" evidence="6">
    <location>
        <begin position="29"/>
        <end position="189"/>
    </location>
</feature>
<dbReference type="Pfam" id="PF13947">
    <property type="entry name" value="GUB_WAK_bind"/>
    <property type="match status" value="1"/>
</dbReference>
<organism evidence="8 9">
    <name type="scientific">Hibiscus syriacus</name>
    <name type="common">Rose of Sharon</name>
    <dbReference type="NCBI Taxonomy" id="106335"/>
    <lineage>
        <taxon>Eukaryota</taxon>
        <taxon>Viridiplantae</taxon>
        <taxon>Streptophyta</taxon>
        <taxon>Embryophyta</taxon>
        <taxon>Tracheophyta</taxon>
        <taxon>Spermatophyta</taxon>
        <taxon>Magnoliopsida</taxon>
        <taxon>eudicotyledons</taxon>
        <taxon>Gunneridae</taxon>
        <taxon>Pentapetalae</taxon>
        <taxon>rosids</taxon>
        <taxon>malvids</taxon>
        <taxon>Malvales</taxon>
        <taxon>Malvaceae</taxon>
        <taxon>Malvoideae</taxon>
        <taxon>Hibiscus</taxon>
    </lineage>
</organism>
<proteinExistence type="predicted"/>
<keyword evidence="3 6" id="KW-0732">Signal</keyword>
<evidence type="ECO:0000259" key="7">
    <source>
        <dbReference type="Pfam" id="PF13947"/>
    </source>
</evidence>
<name>A0A6A2WU10_HIBSY</name>
<feature type="signal peptide" evidence="6">
    <location>
        <begin position="1"/>
        <end position="28"/>
    </location>
</feature>
<evidence type="ECO:0000256" key="4">
    <source>
        <dbReference type="ARBA" id="ARBA00022989"/>
    </source>
</evidence>
<reference evidence="8" key="1">
    <citation type="submission" date="2019-09" db="EMBL/GenBank/DDBJ databases">
        <title>Draft genome information of white flower Hibiscus syriacus.</title>
        <authorList>
            <person name="Kim Y.-M."/>
        </authorList>
    </citation>
    <scope>NUCLEOTIDE SEQUENCE [LARGE SCALE GENOMIC DNA]</scope>
    <source>
        <strain evidence="8">YM2019G1</strain>
    </source>
</reference>
<evidence type="ECO:0000256" key="3">
    <source>
        <dbReference type="ARBA" id="ARBA00022729"/>
    </source>
</evidence>
<keyword evidence="9" id="KW-1185">Reference proteome</keyword>
<comment type="caution">
    <text evidence="8">The sequence shown here is derived from an EMBL/GenBank/DDBJ whole genome shotgun (WGS) entry which is preliminary data.</text>
</comment>
<comment type="subcellular location">
    <subcellularLocation>
        <location evidence="1">Membrane</location>
        <topology evidence="1">Single-pass membrane protein</topology>
    </subcellularLocation>
</comment>